<evidence type="ECO:0000313" key="2">
    <source>
        <dbReference type="EMBL" id="CAG9133384.1"/>
    </source>
</evidence>
<feature type="transmembrane region" description="Helical" evidence="1">
    <location>
        <begin position="53"/>
        <end position="75"/>
    </location>
</feature>
<dbReference type="EMBL" id="CAJHNJ030000061">
    <property type="protein sequence ID" value="CAG9133384.1"/>
    <property type="molecule type" value="Genomic_DNA"/>
</dbReference>
<feature type="transmembrane region" description="Helical" evidence="1">
    <location>
        <begin position="121"/>
        <end position="140"/>
    </location>
</feature>
<name>A0A8S4G0E1_PLUXY</name>
<dbReference type="Proteomes" id="UP000653454">
    <property type="component" value="Unassembled WGS sequence"/>
</dbReference>
<comment type="caution">
    <text evidence="2">The sequence shown here is derived from an EMBL/GenBank/DDBJ whole genome shotgun (WGS) entry which is preliminary data.</text>
</comment>
<evidence type="ECO:0000313" key="3">
    <source>
        <dbReference type="Proteomes" id="UP000653454"/>
    </source>
</evidence>
<dbReference type="GO" id="GO:0005886">
    <property type="term" value="C:plasma membrane"/>
    <property type="evidence" value="ECO:0007669"/>
    <property type="project" value="TreeGrafter"/>
</dbReference>
<organism evidence="2 3">
    <name type="scientific">Plutella xylostella</name>
    <name type="common">Diamondback moth</name>
    <name type="synonym">Plutella maculipennis</name>
    <dbReference type="NCBI Taxonomy" id="51655"/>
    <lineage>
        <taxon>Eukaryota</taxon>
        <taxon>Metazoa</taxon>
        <taxon>Ecdysozoa</taxon>
        <taxon>Arthropoda</taxon>
        <taxon>Hexapoda</taxon>
        <taxon>Insecta</taxon>
        <taxon>Pterygota</taxon>
        <taxon>Neoptera</taxon>
        <taxon>Endopterygota</taxon>
        <taxon>Lepidoptera</taxon>
        <taxon>Glossata</taxon>
        <taxon>Ditrysia</taxon>
        <taxon>Yponomeutoidea</taxon>
        <taxon>Plutellidae</taxon>
        <taxon>Plutella</taxon>
    </lineage>
</organism>
<keyword evidence="1" id="KW-0472">Membrane</keyword>
<keyword evidence="1" id="KW-1133">Transmembrane helix</keyword>
<dbReference type="InterPro" id="IPR038976">
    <property type="entry name" value="Ssk"/>
</dbReference>
<proteinExistence type="predicted"/>
<dbReference type="AlphaFoldDB" id="A0A8S4G0E1"/>
<sequence>MWPPQYSRKDIVRHDITAAAAAAARRCKYASRHALACACVAIHYHSYNSDPDIGMLVTGTFVGYLIIFAGAAAGYMMQTVTHKRVDIFYSLVGVALYVASGAIIIDRYQNAGSSNIRDKNLAKASLAIINGALLLIDAVLTQRGG</sequence>
<dbReference type="PANTHER" id="PTHR36692:SF2">
    <property type="entry name" value="GEO12064P1"/>
    <property type="match status" value="1"/>
</dbReference>
<dbReference type="GO" id="GO:0019991">
    <property type="term" value="P:septate junction assembly"/>
    <property type="evidence" value="ECO:0007669"/>
    <property type="project" value="InterPro"/>
</dbReference>
<reference evidence="2" key="1">
    <citation type="submission" date="2020-11" db="EMBL/GenBank/DDBJ databases">
        <authorList>
            <person name="Whiteford S."/>
        </authorList>
    </citation>
    <scope>NUCLEOTIDE SEQUENCE</scope>
</reference>
<keyword evidence="3" id="KW-1185">Reference proteome</keyword>
<gene>
    <name evidence="2" type="ORF">PLXY2_LOCUS11643</name>
</gene>
<protein>
    <submittedName>
        <fullName evidence="2">(diamondback moth) hypothetical protein</fullName>
    </submittedName>
</protein>
<keyword evidence="1" id="KW-0812">Transmembrane</keyword>
<accession>A0A8S4G0E1</accession>
<feature type="transmembrane region" description="Helical" evidence="1">
    <location>
        <begin position="87"/>
        <end position="105"/>
    </location>
</feature>
<evidence type="ECO:0000256" key="1">
    <source>
        <dbReference type="SAM" id="Phobius"/>
    </source>
</evidence>
<dbReference type="PANTHER" id="PTHR36692">
    <property type="entry name" value="PROTEIN SNAKESKIN"/>
    <property type="match status" value="1"/>
</dbReference>